<dbReference type="Gene3D" id="3.55.50.30">
    <property type="match status" value="1"/>
</dbReference>
<evidence type="ECO:0000313" key="5">
    <source>
        <dbReference type="Proteomes" id="UP001517367"/>
    </source>
</evidence>
<dbReference type="Proteomes" id="UP001517367">
    <property type="component" value="Unassembled WGS sequence"/>
</dbReference>
<dbReference type="InterPro" id="IPR006860">
    <property type="entry name" value="FecR"/>
</dbReference>
<evidence type="ECO:0000256" key="1">
    <source>
        <dbReference type="SAM" id="Phobius"/>
    </source>
</evidence>
<dbReference type="Pfam" id="PF04773">
    <property type="entry name" value="FecR"/>
    <property type="match status" value="1"/>
</dbReference>
<dbReference type="RefSeq" id="WP_138729324.1">
    <property type="nucleotide sequence ID" value="NZ_SRMP02000051.1"/>
</dbReference>
<reference evidence="4 5" key="1">
    <citation type="submission" date="2024-12" db="EMBL/GenBank/DDBJ databases">
        <authorList>
            <person name="Hu S."/>
        </authorList>
    </citation>
    <scope>NUCLEOTIDE SEQUENCE [LARGE SCALE GENOMIC DNA]</scope>
    <source>
        <strain evidence="4 5">P-25</strain>
    </source>
</reference>
<evidence type="ECO:0000259" key="2">
    <source>
        <dbReference type="Pfam" id="PF04773"/>
    </source>
</evidence>
<keyword evidence="1" id="KW-0812">Transmembrane</keyword>
<name>A0ABW9JP22_9SPHI</name>
<proteinExistence type="predicted"/>
<accession>A0ABW9JP22</accession>
<keyword evidence="5" id="KW-1185">Reference proteome</keyword>
<feature type="transmembrane region" description="Helical" evidence="1">
    <location>
        <begin position="88"/>
        <end position="107"/>
    </location>
</feature>
<comment type="caution">
    <text evidence="4">The sequence shown here is derived from an EMBL/GenBank/DDBJ whole genome shotgun (WGS) entry which is preliminary data.</text>
</comment>
<dbReference type="Pfam" id="PF16344">
    <property type="entry name" value="FecR_C"/>
    <property type="match status" value="1"/>
</dbReference>
<evidence type="ECO:0000259" key="3">
    <source>
        <dbReference type="Pfam" id="PF16344"/>
    </source>
</evidence>
<dbReference type="InterPro" id="IPR032508">
    <property type="entry name" value="FecR_C"/>
</dbReference>
<feature type="domain" description="Protein FecR C-terminal" evidence="3">
    <location>
        <begin position="326"/>
        <end position="394"/>
    </location>
</feature>
<dbReference type="PANTHER" id="PTHR30273:SF2">
    <property type="entry name" value="PROTEIN FECR"/>
    <property type="match status" value="1"/>
</dbReference>
<keyword evidence="1" id="KW-1133">Transmembrane helix</keyword>
<organism evidence="4 5">
    <name type="scientific">Pedobacter helvus</name>
    <dbReference type="NCBI Taxonomy" id="2563444"/>
    <lineage>
        <taxon>Bacteria</taxon>
        <taxon>Pseudomonadati</taxon>
        <taxon>Bacteroidota</taxon>
        <taxon>Sphingobacteriia</taxon>
        <taxon>Sphingobacteriales</taxon>
        <taxon>Sphingobacteriaceae</taxon>
        <taxon>Pedobacter</taxon>
    </lineage>
</organism>
<gene>
    <name evidence="4" type="ORF">E5L68_019950</name>
</gene>
<protein>
    <submittedName>
        <fullName evidence="4">FecR family protein</fullName>
    </submittedName>
</protein>
<sequence>MSDEKLYQLLREYFGNTISATDCAELLKYLDEGDKEVTSLAIDEVLQEFKNGPIYSEEQSKKVFNRILTDDRFVKHKVKPIVSIKLKWLQYAAAFILIPLAVTYFVLSYHSKNMVEKVNNIANVKMPTTDTTKVILSTSKGMSIALDSNNKQGGLIDLGGNAITNQASERMLAYENKNSWIAKEAVFHTLSVPRGTNYSVHLPDGTKVWLNSATSLTYPSAFLGKERKVILSGEAYFEVAKNQQKPFVIEANGSAVQVLGTHFNVSSYKDDDDVTTTLLEGSVKVFNKHNSVVLSPGKQAIVAAENKIIDIKTANTEEVMAWKNGYFVFADADMKSIMKDLARWYNIDVEFRGEVAKQYFGGTFSKKKSLEELLENLEDLGNIQFKIEGRRVIVMP</sequence>
<dbReference type="Gene3D" id="2.60.120.1440">
    <property type="match status" value="1"/>
</dbReference>
<dbReference type="InterPro" id="IPR012373">
    <property type="entry name" value="Ferrdict_sens_TM"/>
</dbReference>
<dbReference type="EMBL" id="SRMP02000051">
    <property type="protein sequence ID" value="MFN0293661.1"/>
    <property type="molecule type" value="Genomic_DNA"/>
</dbReference>
<dbReference type="PANTHER" id="PTHR30273">
    <property type="entry name" value="PERIPLASMIC SIGNAL SENSOR AND SIGMA FACTOR ACTIVATOR FECR-RELATED"/>
    <property type="match status" value="1"/>
</dbReference>
<feature type="domain" description="FecR protein" evidence="2">
    <location>
        <begin position="190"/>
        <end position="284"/>
    </location>
</feature>
<keyword evidence="1" id="KW-0472">Membrane</keyword>
<evidence type="ECO:0000313" key="4">
    <source>
        <dbReference type="EMBL" id="MFN0293661.1"/>
    </source>
</evidence>